<sequence length="45" mass="5164">MEPPARISKKAARQNTHDARAWAMRVVDQHALIAVEDFKRPPTPR</sequence>
<gene>
    <name evidence="1" type="ORF">KZ829_16270</name>
</gene>
<keyword evidence="2" id="KW-1185">Reference proteome</keyword>
<comment type="caution">
    <text evidence="1">The sequence shown here is derived from an EMBL/GenBank/DDBJ whole genome shotgun (WGS) entry which is preliminary data.</text>
</comment>
<evidence type="ECO:0000313" key="2">
    <source>
        <dbReference type="Proteomes" id="UP001519863"/>
    </source>
</evidence>
<evidence type="ECO:0008006" key="3">
    <source>
        <dbReference type="Google" id="ProtNLM"/>
    </source>
</evidence>
<accession>A0ABS7B4E3</accession>
<proteinExistence type="predicted"/>
<dbReference type="Proteomes" id="UP001519863">
    <property type="component" value="Unassembled WGS sequence"/>
</dbReference>
<name>A0ABS7B4E3_9ACTN</name>
<dbReference type="EMBL" id="JAHXZI010000008">
    <property type="protein sequence ID" value="MBW6435294.1"/>
    <property type="molecule type" value="Genomic_DNA"/>
</dbReference>
<dbReference type="RefSeq" id="WP_220144763.1">
    <property type="nucleotide sequence ID" value="NZ_JAHXZI010000008.1"/>
</dbReference>
<reference evidence="1 2" key="1">
    <citation type="journal article" date="2013" name="Antonie Van Leeuwenhoek">
        <title>Actinoplanes hulinensis sp. nov., a novel actinomycete isolated from soybean root (Glycine max (L.) Merr).</title>
        <authorList>
            <person name="Shen Y."/>
            <person name="Liu C."/>
            <person name="Wang X."/>
            <person name="Zhao J."/>
            <person name="Jia F."/>
            <person name="Zhang Y."/>
            <person name="Wang L."/>
            <person name="Yang D."/>
            <person name="Xiang W."/>
        </authorList>
    </citation>
    <scope>NUCLEOTIDE SEQUENCE [LARGE SCALE GENOMIC DNA]</scope>
    <source>
        <strain evidence="1 2">NEAU-M9</strain>
    </source>
</reference>
<protein>
    <recommendedName>
        <fullName evidence="3">Transposase</fullName>
    </recommendedName>
</protein>
<organism evidence="1 2">
    <name type="scientific">Actinoplanes hulinensis</name>
    <dbReference type="NCBI Taxonomy" id="1144547"/>
    <lineage>
        <taxon>Bacteria</taxon>
        <taxon>Bacillati</taxon>
        <taxon>Actinomycetota</taxon>
        <taxon>Actinomycetes</taxon>
        <taxon>Micromonosporales</taxon>
        <taxon>Micromonosporaceae</taxon>
        <taxon>Actinoplanes</taxon>
    </lineage>
</organism>
<evidence type="ECO:0000313" key="1">
    <source>
        <dbReference type="EMBL" id="MBW6435294.1"/>
    </source>
</evidence>